<dbReference type="GO" id="GO:0008237">
    <property type="term" value="F:metallopeptidase activity"/>
    <property type="evidence" value="ECO:0007669"/>
    <property type="project" value="UniProtKB-KW"/>
</dbReference>
<keyword evidence="7 17" id="KW-0862">Zinc</keyword>
<name>A0AAV6U6M1_9ARAC</name>
<feature type="binding site" evidence="19">
    <location>
        <position position="412"/>
    </location>
    <ligand>
        <name>Zn(2+)</name>
        <dbReference type="ChEBI" id="CHEBI:29105"/>
        <label>2</label>
        <note>catalytic</note>
    </ligand>
</feature>
<feature type="binding site" evidence="16">
    <location>
        <position position="226"/>
    </location>
    <ligand>
        <name>chloride</name>
        <dbReference type="ChEBI" id="CHEBI:17996"/>
        <label>1</label>
    </ligand>
</feature>
<dbReference type="PANTHER" id="PTHR10514:SF27">
    <property type="entry name" value="ANGIOTENSIN-CONVERTING ENZYME"/>
    <property type="match status" value="1"/>
</dbReference>
<evidence type="ECO:0000256" key="17">
    <source>
        <dbReference type="PIRSR" id="PIRSR601548-3"/>
    </source>
</evidence>
<protein>
    <recommendedName>
        <fullName evidence="12 21">Angiotensin-converting enzyme</fullName>
        <ecNumber evidence="21">3.4.-.-</ecNumber>
    </recommendedName>
</protein>
<evidence type="ECO:0000256" key="5">
    <source>
        <dbReference type="ARBA" id="ARBA00022729"/>
    </source>
</evidence>
<evidence type="ECO:0000256" key="15">
    <source>
        <dbReference type="PIRSR" id="PIRSR601548-11"/>
    </source>
</evidence>
<dbReference type="GO" id="GO:0008241">
    <property type="term" value="F:peptidyl-dipeptidase activity"/>
    <property type="evidence" value="ECO:0007669"/>
    <property type="project" value="UniProtKB-EC"/>
</dbReference>
<evidence type="ECO:0000256" key="18">
    <source>
        <dbReference type="PIRSR" id="PIRSR601548-4"/>
    </source>
</evidence>
<dbReference type="EC" id="3.4.-.-" evidence="21"/>
<sequence>MMLCAVFINLAYLFISTTANCAHKTEKYISGENENVEEALQFLQNHDGFALEMANKFALANWNYQSNLTEENKDAMLLSMQELAKFNKAGWKNATSFAWKKFQDTNSTVYRWFKKLSILGSAALPEEKLNELNEIVADMQDVYGKAKVCSQTTPPLTPCNLSIEPELTEIFATSKNYDELKHLWSEWRDQTGKQLKDKYLRYIQLSNEAACLNGFADAGELWREGYESETFENEVDELLRTLFPFYQQLLAYVRGKLIETYPLSGIKPDGPIPAHLLGNMWGEQWNNIFDIIKPFPDKESPDATPAMQKKKMTPLEIFKLSEDFFTSLGLIEMTQEFWNRSIIEKPTDRDMVCHASAWDFGDGKDFRIKQCTKIDMEDLITVHHEMGHIEYFLQYANLPLVFRDGANEGFHEAVGDTIALSVATPEHLKKVNLLDEVEEDEESEINTLMRTALEKIAFLPFGYLIDAWRWKVFDGTYKKEELNTKWWELRLKYQGVCPPVRRTNEDLDAASKYHVVADITYMRYFVSFIVQFQFHKALCDEAGYKGPLHKCDIYQNRDAGKLLSDMLSLGSSKPWKEAMLIVTKGKTEKMDAQPIIDYFEPLLKWLKDKNKNTFIGWKSEDPMECP</sequence>
<evidence type="ECO:0000256" key="8">
    <source>
        <dbReference type="ARBA" id="ARBA00023049"/>
    </source>
</evidence>
<evidence type="ECO:0000256" key="21">
    <source>
        <dbReference type="RuleBase" id="RU361144"/>
    </source>
</evidence>
<dbReference type="PANTHER" id="PTHR10514">
    <property type="entry name" value="ANGIOTENSIN-CONVERTING ENZYME"/>
    <property type="match status" value="1"/>
</dbReference>
<dbReference type="GO" id="GO:0004180">
    <property type="term" value="F:carboxypeptidase activity"/>
    <property type="evidence" value="ECO:0007669"/>
    <property type="project" value="UniProtKB-KW"/>
</dbReference>
<feature type="active site" description="Proton donor 1" evidence="13">
    <location>
        <position position="514"/>
    </location>
</feature>
<feature type="glycosylation site" description="N-linked (GlcNAc...) asparagine; partial" evidence="14">
    <location>
        <position position="339"/>
    </location>
</feature>
<feature type="binding site" evidence="17">
    <location>
        <position position="384"/>
    </location>
    <ligand>
        <name>Zn(2+)</name>
        <dbReference type="ChEBI" id="CHEBI:29105"/>
        <label>1</label>
        <note>catalytic</note>
    </ligand>
</feature>
<feature type="active site" description="Proton acceptor 1" evidence="13">
    <location>
        <position position="385"/>
    </location>
</feature>
<keyword evidence="6 21" id="KW-0378">Hydrolase</keyword>
<dbReference type="InterPro" id="IPR001548">
    <property type="entry name" value="Peptidase_M2"/>
</dbReference>
<dbReference type="FunFam" id="1.10.1370.30:FF:000004">
    <property type="entry name" value="Angiotensin-converting enzyme"/>
    <property type="match status" value="1"/>
</dbReference>
<feature type="binding site" evidence="19">
    <location>
        <position position="388"/>
    </location>
    <ligand>
        <name>Zn(2+)</name>
        <dbReference type="ChEBI" id="CHEBI:29105"/>
        <label>2</label>
        <note>catalytic</note>
    </ligand>
</feature>
<evidence type="ECO:0000313" key="24">
    <source>
        <dbReference type="Proteomes" id="UP000827092"/>
    </source>
</evidence>
<feature type="chain" id="PRO_5043552010" description="Angiotensin-converting enzyme" evidence="22">
    <location>
        <begin position="20"/>
        <end position="626"/>
    </location>
</feature>
<feature type="binding site" evidence="17">
    <location>
        <position position="412"/>
    </location>
    <ligand>
        <name>Zn(2+)</name>
        <dbReference type="ChEBI" id="CHEBI:29105"/>
        <label>1</label>
        <note>catalytic</note>
    </ligand>
</feature>
<evidence type="ECO:0000256" key="13">
    <source>
        <dbReference type="PIRSR" id="PIRSR601548-1"/>
    </source>
</evidence>
<dbReference type="Pfam" id="PF01401">
    <property type="entry name" value="Peptidase_M2"/>
    <property type="match status" value="1"/>
</dbReference>
<evidence type="ECO:0000256" key="11">
    <source>
        <dbReference type="ARBA" id="ARBA00036868"/>
    </source>
</evidence>
<comment type="caution">
    <text evidence="23">The sequence shown here is derived from an EMBL/GenBank/DDBJ whole genome shotgun (WGS) entry which is preliminary data.</text>
</comment>
<evidence type="ECO:0000256" key="22">
    <source>
        <dbReference type="SAM" id="SignalP"/>
    </source>
</evidence>
<feature type="binding site" evidence="17">
    <location>
        <position position="388"/>
    </location>
    <ligand>
        <name>Zn(2+)</name>
        <dbReference type="ChEBI" id="CHEBI:29105"/>
        <label>1</label>
        <note>catalytic</note>
    </ligand>
</feature>
<dbReference type="Proteomes" id="UP000827092">
    <property type="component" value="Unassembled WGS sequence"/>
</dbReference>
<feature type="glycosylation site" description="N-linked (GlcNAc...) (complex) asparagine" evidence="14">
    <location>
        <position position="106"/>
    </location>
</feature>
<evidence type="ECO:0000256" key="9">
    <source>
        <dbReference type="ARBA" id="ARBA00023157"/>
    </source>
</evidence>
<dbReference type="AlphaFoldDB" id="A0AAV6U6M1"/>
<dbReference type="GO" id="GO:0005886">
    <property type="term" value="C:plasma membrane"/>
    <property type="evidence" value="ECO:0007669"/>
    <property type="project" value="TreeGrafter"/>
</dbReference>
<evidence type="ECO:0000256" key="20">
    <source>
        <dbReference type="PROSITE-ProRule" id="PRU01355"/>
    </source>
</evidence>
<evidence type="ECO:0000256" key="12">
    <source>
        <dbReference type="ARBA" id="ARBA00039858"/>
    </source>
</evidence>
<evidence type="ECO:0000256" key="10">
    <source>
        <dbReference type="ARBA" id="ARBA00023180"/>
    </source>
</evidence>
<organism evidence="23 24">
    <name type="scientific">Oedothorax gibbosus</name>
    <dbReference type="NCBI Taxonomy" id="931172"/>
    <lineage>
        <taxon>Eukaryota</taxon>
        <taxon>Metazoa</taxon>
        <taxon>Ecdysozoa</taxon>
        <taxon>Arthropoda</taxon>
        <taxon>Chelicerata</taxon>
        <taxon>Arachnida</taxon>
        <taxon>Araneae</taxon>
        <taxon>Araneomorphae</taxon>
        <taxon>Entelegynae</taxon>
        <taxon>Araneoidea</taxon>
        <taxon>Linyphiidae</taxon>
        <taxon>Erigoninae</taxon>
        <taxon>Oedothorax</taxon>
    </lineage>
</organism>
<keyword evidence="10 14" id="KW-0325">Glycoprotein</keyword>
<evidence type="ECO:0000256" key="16">
    <source>
        <dbReference type="PIRSR" id="PIRSR601548-2"/>
    </source>
</evidence>
<feature type="glycosylation site" description="N-linked (GlcNAc...) asparagine" evidence="14">
    <location>
        <position position="67"/>
    </location>
</feature>
<dbReference type="PRINTS" id="PR00791">
    <property type="entry name" value="PEPDIPTASEA"/>
</dbReference>
<dbReference type="GO" id="GO:0046872">
    <property type="term" value="F:metal ion binding"/>
    <property type="evidence" value="ECO:0007669"/>
    <property type="project" value="UniProtKB-KW"/>
</dbReference>
<evidence type="ECO:0000256" key="6">
    <source>
        <dbReference type="ARBA" id="ARBA00022801"/>
    </source>
</evidence>
<keyword evidence="3 21" id="KW-0645">Protease</keyword>
<evidence type="ECO:0000256" key="4">
    <source>
        <dbReference type="ARBA" id="ARBA00022723"/>
    </source>
</evidence>
<feature type="disulfide bond" evidence="18 20">
    <location>
        <begin position="353"/>
        <end position="371"/>
    </location>
</feature>
<keyword evidence="4 17" id="KW-0479">Metal-binding</keyword>
<feature type="binding site" evidence="19">
    <location>
        <position position="384"/>
    </location>
    <ligand>
        <name>Zn(2+)</name>
        <dbReference type="ChEBI" id="CHEBI:29105"/>
        <label>2</label>
        <note>catalytic</note>
    </ligand>
</feature>
<keyword evidence="8 21" id="KW-0482">Metalloprotease</keyword>
<comment type="cofactor">
    <cofactor evidence="21">
        <name>Zn(2+)</name>
        <dbReference type="ChEBI" id="CHEBI:29105"/>
    </cofactor>
    <text evidence="21">Binds 1 zinc ion per subunit.</text>
</comment>
<feature type="disulfide bond" evidence="18">
    <location>
        <begin position="539"/>
        <end position="551"/>
    </location>
</feature>
<dbReference type="Gene3D" id="1.10.1370.30">
    <property type="match status" value="1"/>
</dbReference>
<comment type="similarity">
    <text evidence="1 20 21">Belongs to the peptidase M2 family.</text>
</comment>
<evidence type="ECO:0000256" key="2">
    <source>
        <dbReference type="ARBA" id="ARBA00022645"/>
    </source>
</evidence>
<evidence type="ECO:0000256" key="19">
    <source>
        <dbReference type="PIRSR" id="PIRSR601548-8"/>
    </source>
</evidence>
<dbReference type="EMBL" id="JAFNEN010000615">
    <property type="protein sequence ID" value="KAG8179605.1"/>
    <property type="molecule type" value="Genomic_DNA"/>
</dbReference>
<feature type="signal peptide" evidence="22">
    <location>
        <begin position="1"/>
        <end position="19"/>
    </location>
</feature>
<evidence type="ECO:0000256" key="14">
    <source>
        <dbReference type="PIRSR" id="PIRSR601548-10"/>
    </source>
</evidence>
<reference evidence="23 24" key="1">
    <citation type="journal article" date="2022" name="Nat. Ecol. Evol.">
        <title>A masculinizing supergene underlies an exaggerated male reproductive morph in a spider.</title>
        <authorList>
            <person name="Hendrickx F."/>
            <person name="De Corte Z."/>
            <person name="Sonet G."/>
            <person name="Van Belleghem S.M."/>
            <person name="Kostlbacher S."/>
            <person name="Vangestel C."/>
        </authorList>
    </citation>
    <scope>NUCLEOTIDE SEQUENCE [LARGE SCALE GENOMIC DNA]</scope>
    <source>
        <strain evidence="23">W744_W776</strain>
    </source>
</reference>
<feature type="binding site" evidence="16">
    <location>
        <position position="523"/>
    </location>
    <ligand>
        <name>chloride</name>
        <dbReference type="ChEBI" id="CHEBI:17996"/>
        <label>1</label>
    </ligand>
</feature>
<proteinExistence type="inferred from homology"/>
<gene>
    <name evidence="23" type="ORF">JTE90_025770</name>
</gene>
<keyword evidence="2 21" id="KW-0121">Carboxypeptidase</keyword>
<evidence type="ECO:0000313" key="23">
    <source>
        <dbReference type="EMBL" id="KAG8179605.1"/>
    </source>
</evidence>
<accession>A0AAV6U6M1</accession>
<evidence type="ECO:0000256" key="7">
    <source>
        <dbReference type="ARBA" id="ARBA00022833"/>
    </source>
</evidence>
<keyword evidence="9 18" id="KW-1015">Disulfide bond</keyword>
<dbReference type="CDD" id="cd06461">
    <property type="entry name" value="M2_ACE"/>
    <property type="match status" value="1"/>
</dbReference>
<feature type="active site" description="Proton donor 2" evidence="15">
    <location>
        <position position="514"/>
    </location>
</feature>
<dbReference type="SUPFAM" id="SSF55486">
    <property type="entry name" value="Metalloproteases ('zincins'), catalytic domain"/>
    <property type="match status" value="1"/>
</dbReference>
<keyword evidence="5 22" id="KW-0732">Signal</keyword>
<dbReference type="GO" id="GO:0006508">
    <property type="term" value="P:proteolysis"/>
    <property type="evidence" value="ECO:0007669"/>
    <property type="project" value="UniProtKB-KW"/>
</dbReference>
<comment type="caution">
    <text evidence="20">Lacks conserved residue(s) required for the propagation of feature annotation.</text>
</comment>
<evidence type="ECO:0000256" key="1">
    <source>
        <dbReference type="ARBA" id="ARBA00008139"/>
    </source>
</evidence>
<dbReference type="PROSITE" id="PS52011">
    <property type="entry name" value="PEPTIDASE_M2"/>
    <property type="match status" value="1"/>
</dbReference>
<keyword evidence="24" id="KW-1185">Reference proteome</keyword>
<comment type="catalytic activity">
    <reaction evidence="11">
        <text>Release of a C-terminal dipeptide, oligopeptide-|-Xaa-Yaa, when Xaa is not Pro, and Yaa is neither Asp nor Glu. Thus, conversion of angiotensin I to angiotensin II, with increase in vasoconstrictor activity, but no action on angiotensin II.</text>
        <dbReference type="EC" id="3.4.15.1"/>
    </reaction>
</comment>
<evidence type="ECO:0000256" key="3">
    <source>
        <dbReference type="ARBA" id="ARBA00022670"/>
    </source>
</evidence>
<feature type="active site" description="Proton acceptor 2" evidence="15">
    <location>
        <position position="385"/>
    </location>
</feature>